<dbReference type="EMBL" id="APGJ01000004">
    <property type="protein sequence ID" value="EYD72785.1"/>
    <property type="molecule type" value="Genomic_DNA"/>
</dbReference>
<comment type="caution">
    <text evidence="1">The sequence shown here is derived from an EMBL/GenBank/DDBJ whole genome shotgun (WGS) entry which is preliminary data.</text>
</comment>
<protein>
    <submittedName>
        <fullName evidence="1">Uncharacterized protein</fullName>
    </submittedName>
</protein>
<dbReference type="HOGENOM" id="CLU_3026877_0_0_5"/>
<gene>
    <name evidence="1" type="ORF">Lokhon_01590</name>
</gene>
<name>A0A017HEP3_9RHOB</name>
<evidence type="ECO:0000313" key="2">
    <source>
        <dbReference type="Proteomes" id="UP000025047"/>
    </source>
</evidence>
<reference evidence="1 2" key="1">
    <citation type="submission" date="2013-03" db="EMBL/GenBank/DDBJ databases">
        <authorList>
            <person name="Fiebig A."/>
            <person name="Goeker M."/>
            <person name="Klenk H.-P.P."/>
        </authorList>
    </citation>
    <scope>NUCLEOTIDE SEQUENCE [LARGE SCALE GENOMIC DNA]</scope>
    <source>
        <strain evidence="1 2">DSM 17492</strain>
    </source>
</reference>
<evidence type="ECO:0000313" key="1">
    <source>
        <dbReference type="EMBL" id="EYD72785.1"/>
    </source>
</evidence>
<sequence>MFERSLEHLSSPPAVDPVPHPYAEPAARLLPCATARCAAGERGVAAGRHYLSETK</sequence>
<accession>A0A017HEP3</accession>
<dbReference type="AlphaFoldDB" id="A0A017HEP3"/>
<dbReference type="Proteomes" id="UP000025047">
    <property type="component" value="Unassembled WGS sequence"/>
</dbReference>
<organism evidence="1 2">
    <name type="scientific">Limimaricola hongkongensis DSM 17492</name>
    <dbReference type="NCBI Taxonomy" id="1122180"/>
    <lineage>
        <taxon>Bacteria</taxon>
        <taxon>Pseudomonadati</taxon>
        <taxon>Pseudomonadota</taxon>
        <taxon>Alphaproteobacteria</taxon>
        <taxon>Rhodobacterales</taxon>
        <taxon>Paracoccaceae</taxon>
        <taxon>Limimaricola</taxon>
    </lineage>
</organism>
<dbReference type="STRING" id="1122180.Lokhon_01590"/>
<keyword evidence="2" id="KW-1185">Reference proteome</keyword>
<proteinExistence type="predicted"/>